<name>F8TUA5_9GAMM</name>
<accession>F8TUA5</accession>
<protein>
    <submittedName>
        <fullName evidence="1">Uncharacterized protein</fullName>
    </submittedName>
</protein>
<evidence type="ECO:0000313" key="1">
    <source>
        <dbReference type="EMBL" id="AEH59108.1"/>
    </source>
</evidence>
<sequence>MPSIASRRAAQPTAAMWQEDAMRERRADTVACGPVPDEKQPFVPERACTLAE</sequence>
<dbReference type="AlphaFoldDB" id="F8TUA5"/>
<reference evidence="1" key="1">
    <citation type="journal article" date="2011" name="Chem. Biol.">
        <title>Identification and characterization of the lysobactin biosynthetic gene cluster reveals mechanistic insights into an unusual termination module architecture.</title>
        <authorList>
            <person name="Hou J."/>
            <person name="Robbel L."/>
            <person name="Marahiel M.A."/>
        </authorList>
    </citation>
    <scope>NUCLEOTIDE SEQUENCE</scope>
    <source>
        <strain evidence="1">ATCC 53042</strain>
    </source>
</reference>
<proteinExistence type="predicted"/>
<dbReference type="EMBL" id="JF412274">
    <property type="protein sequence ID" value="AEH59108.1"/>
    <property type="molecule type" value="Genomic_DNA"/>
</dbReference>
<organism evidence="1">
    <name type="scientific">Lysobacter sp. ATCC 53042</name>
    <dbReference type="NCBI Taxonomy" id="324869"/>
    <lineage>
        <taxon>Bacteria</taxon>
        <taxon>Pseudomonadati</taxon>
        <taxon>Pseudomonadota</taxon>
        <taxon>Gammaproteobacteria</taxon>
        <taxon>Lysobacterales</taxon>
        <taxon>Lysobacteraceae</taxon>
        <taxon>Lysobacter</taxon>
    </lineage>
</organism>